<organism evidence="1 2">
    <name type="scientific">Homarus americanus</name>
    <name type="common">American lobster</name>
    <dbReference type="NCBI Taxonomy" id="6706"/>
    <lineage>
        <taxon>Eukaryota</taxon>
        <taxon>Metazoa</taxon>
        <taxon>Ecdysozoa</taxon>
        <taxon>Arthropoda</taxon>
        <taxon>Crustacea</taxon>
        <taxon>Multicrustacea</taxon>
        <taxon>Malacostraca</taxon>
        <taxon>Eumalacostraca</taxon>
        <taxon>Eucarida</taxon>
        <taxon>Decapoda</taxon>
        <taxon>Pleocyemata</taxon>
        <taxon>Astacidea</taxon>
        <taxon>Nephropoidea</taxon>
        <taxon>Nephropidae</taxon>
        <taxon>Homarus</taxon>
    </lineage>
</organism>
<gene>
    <name evidence="1" type="ORF">Hamer_G027344</name>
</gene>
<comment type="caution">
    <text evidence="1">The sequence shown here is derived from an EMBL/GenBank/DDBJ whole genome shotgun (WGS) entry which is preliminary data.</text>
</comment>
<accession>A0A8J5KHP9</accession>
<dbReference type="Proteomes" id="UP000747542">
    <property type="component" value="Unassembled WGS sequence"/>
</dbReference>
<dbReference type="EMBL" id="JAHLQT010013885">
    <property type="protein sequence ID" value="KAG7170560.1"/>
    <property type="molecule type" value="Genomic_DNA"/>
</dbReference>
<evidence type="ECO:0000313" key="2">
    <source>
        <dbReference type="Proteomes" id="UP000747542"/>
    </source>
</evidence>
<protein>
    <submittedName>
        <fullName evidence="1">Uncharacterized protein</fullName>
    </submittedName>
</protein>
<evidence type="ECO:0000313" key="1">
    <source>
        <dbReference type="EMBL" id="KAG7170560.1"/>
    </source>
</evidence>
<sequence length="296" mass="31584">MRLCGDLVCCYCVGCCGCDCGCGCIGVKEGHAATCRDLQGLVKGLAGTWDLQGHAGTCRLVVWVVGFVGGNDCKNLRIVLCRSKGTTCSVVVVLCGRVKEGLAGVVTCKVFCCVGGVVDLQVVGCDVVGVKEGLARLFLLCKRKEGLDLQDSKDFVVLADLAGLKVLTCNWEELVELHGAETVVGVGERTCGLFYDEAFVGAGCSAEAVKKFRPTCSCGADKEGPTGLNSDYGNEEGLAWCRMFYRDKGKDLLCGILREWRTTCSDSLCRRVREGLAVMCRSVGVRKDSLTHCGLK</sequence>
<keyword evidence="2" id="KW-1185">Reference proteome</keyword>
<dbReference type="AlphaFoldDB" id="A0A8J5KHP9"/>
<reference evidence="1" key="1">
    <citation type="journal article" date="2021" name="Sci. Adv.">
        <title>The American lobster genome reveals insights on longevity, neural, and immune adaptations.</title>
        <authorList>
            <person name="Polinski J.M."/>
            <person name="Zimin A.V."/>
            <person name="Clark K.F."/>
            <person name="Kohn A.B."/>
            <person name="Sadowski N."/>
            <person name="Timp W."/>
            <person name="Ptitsyn A."/>
            <person name="Khanna P."/>
            <person name="Romanova D.Y."/>
            <person name="Williams P."/>
            <person name="Greenwood S.J."/>
            <person name="Moroz L.L."/>
            <person name="Walt D.R."/>
            <person name="Bodnar A.G."/>
        </authorList>
    </citation>
    <scope>NUCLEOTIDE SEQUENCE</scope>
    <source>
        <strain evidence="1">GMGI-L3</strain>
    </source>
</reference>
<proteinExistence type="predicted"/>
<name>A0A8J5KHP9_HOMAM</name>